<name>A0ACC2RI90_9FUNG</name>
<keyword evidence="2" id="KW-1185">Reference proteome</keyword>
<proteinExistence type="predicted"/>
<gene>
    <name evidence="1" type="ORF">DSO57_1020616</name>
</gene>
<evidence type="ECO:0000313" key="1">
    <source>
        <dbReference type="EMBL" id="KAJ9049822.1"/>
    </source>
</evidence>
<sequence length="189" mass="21519">MASLITKITAFIGFIALPQVLGYASAYHIRKFAPKYYPTLKTPWWTPPTALLKPIWKIMYLLMGIASYLVWRQKPINGISVKLPLALYAIQLFFNILWAPLFFRIQSPILALYCILLNLLSATLATLTFSIPSPNAAKLMLPYVGFLFINGYLNKCIWRLNQKKVKQIKKSKRSKRVVVSDSSSDSESD</sequence>
<comment type="caution">
    <text evidence="1">The sequence shown here is derived from an EMBL/GenBank/DDBJ whole genome shotgun (WGS) entry which is preliminary data.</text>
</comment>
<dbReference type="EMBL" id="QTSX02007197">
    <property type="protein sequence ID" value="KAJ9049822.1"/>
    <property type="molecule type" value="Genomic_DNA"/>
</dbReference>
<protein>
    <submittedName>
        <fullName evidence="1">Uncharacterized protein</fullName>
    </submittedName>
</protein>
<dbReference type="Proteomes" id="UP001165960">
    <property type="component" value="Unassembled WGS sequence"/>
</dbReference>
<organism evidence="1 2">
    <name type="scientific">Entomophthora muscae</name>
    <dbReference type="NCBI Taxonomy" id="34485"/>
    <lineage>
        <taxon>Eukaryota</taxon>
        <taxon>Fungi</taxon>
        <taxon>Fungi incertae sedis</taxon>
        <taxon>Zoopagomycota</taxon>
        <taxon>Entomophthoromycotina</taxon>
        <taxon>Entomophthoromycetes</taxon>
        <taxon>Entomophthorales</taxon>
        <taxon>Entomophthoraceae</taxon>
        <taxon>Entomophthora</taxon>
    </lineage>
</organism>
<reference evidence="1" key="1">
    <citation type="submission" date="2022-04" db="EMBL/GenBank/DDBJ databases">
        <title>Genome of the entomopathogenic fungus Entomophthora muscae.</title>
        <authorList>
            <person name="Elya C."/>
            <person name="Lovett B.R."/>
            <person name="Lee E."/>
            <person name="Macias A.M."/>
            <person name="Hajek A.E."/>
            <person name="De Bivort B.L."/>
            <person name="Kasson M.T."/>
            <person name="De Fine Licht H.H."/>
            <person name="Stajich J.E."/>
        </authorList>
    </citation>
    <scope>NUCLEOTIDE SEQUENCE</scope>
    <source>
        <strain evidence="1">Berkeley</strain>
    </source>
</reference>
<accession>A0ACC2RI90</accession>
<evidence type="ECO:0000313" key="2">
    <source>
        <dbReference type="Proteomes" id="UP001165960"/>
    </source>
</evidence>